<dbReference type="GO" id="GO:0140359">
    <property type="term" value="F:ABC-type transporter activity"/>
    <property type="evidence" value="ECO:0007669"/>
    <property type="project" value="InterPro"/>
</dbReference>
<dbReference type="CDD" id="cd18584">
    <property type="entry name" value="ABC_6TM_AarD_CydD"/>
    <property type="match status" value="1"/>
</dbReference>
<protein>
    <submittedName>
        <fullName evidence="13">Transport ATP-binding protein CydD</fullName>
    </submittedName>
</protein>
<keyword evidence="7 13" id="KW-0067">ATP-binding</keyword>
<dbReference type="PROSITE" id="PS50893">
    <property type="entry name" value="ABC_TRANSPORTER_2"/>
    <property type="match status" value="1"/>
</dbReference>
<dbReference type="GO" id="GO:0005524">
    <property type="term" value="F:ATP binding"/>
    <property type="evidence" value="ECO:0007669"/>
    <property type="project" value="UniProtKB-KW"/>
</dbReference>
<name>A0A212LKH5_9HYPH</name>
<evidence type="ECO:0000256" key="7">
    <source>
        <dbReference type="ARBA" id="ARBA00022840"/>
    </source>
</evidence>
<dbReference type="Pfam" id="PF00005">
    <property type="entry name" value="ABC_tran"/>
    <property type="match status" value="1"/>
</dbReference>
<evidence type="ECO:0000256" key="1">
    <source>
        <dbReference type="ARBA" id="ARBA00004651"/>
    </source>
</evidence>
<comment type="similarity">
    <text evidence="2">Belongs to the ABC transporter superfamily.</text>
</comment>
<dbReference type="SUPFAM" id="SSF90123">
    <property type="entry name" value="ABC transporter transmembrane region"/>
    <property type="match status" value="1"/>
</dbReference>
<evidence type="ECO:0000256" key="9">
    <source>
        <dbReference type="ARBA" id="ARBA00023136"/>
    </source>
</evidence>
<dbReference type="InterPro" id="IPR039421">
    <property type="entry name" value="Type_1_exporter"/>
</dbReference>
<dbReference type="PANTHER" id="PTHR24221:SF590">
    <property type="entry name" value="COMPONENT LINKED WITH THE ASSEMBLY OF CYTOCHROME' TRANSPORT TRANSMEMBRANE ATP-BINDING PROTEIN ABC TRANSPORTER CYDD-RELATED"/>
    <property type="match status" value="1"/>
</dbReference>
<dbReference type="SMART" id="SM00382">
    <property type="entry name" value="AAA"/>
    <property type="match status" value="1"/>
</dbReference>
<dbReference type="PANTHER" id="PTHR24221">
    <property type="entry name" value="ATP-BINDING CASSETTE SUB-FAMILY B"/>
    <property type="match status" value="1"/>
</dbReference>
<comment type="subcellular location">
    <subcellularLocation>
        <location evidence="1">Cell membrane</location>
        <topology evidence="1">Multi-pass membrane protein</topology>
    </subcellularLocation>
</comment>
<evidence type="ECO:0000259" key="11">
    <source>
        <dbReference type="PROSITE" id="PS50893"/>
    </source>
</evidence>
<keyword evidence="8 10" id="KW-1133">Transmembrane helix</keyword>
<sequence length="573" mass="59716">MSKPETLLEDLSAGVRRETALLLAAAVAEGLLGVAAAFVTARIIDAAVFQGADLAAVLSWLMQLVGIAVLRAMIGYAGAQVGFEAAARARQGLFARLLDQVAALGPVRLAGTATGDLATTLTDAVAGIEPYWRQWLPATAAVAVLPVAILLVVLPVDWRSAAIFAVTLPLLPMFMVLAGRSAERANQRQWASMARLGGHLLDAVAGLADLVLLGAAKREVRLVARTADEYRRETMKVLRLAFLSALVLEFFATVSIAVTAVLVGFRLLWGEIAFVDGLTVLLLAPLFYAPLRMLGTERHARMEAVAAAERLVDFLARPVPRRTGGEPFGAGAAVSVRFDNVSAGYGDGRLALDGVSFDIRAGEQVAIVGESGAGKSTILSLIGGFLEPSAGTILIDGRPLASLDLDDIRRHIAFLPQRAFLFDATIAENIAMGRPGDIAAALRAARADEFVARLPDGVESRIGEGGAGLSGGEAQRLMLARALFSPAPLVLMDEPTAHLDAATEAAVGEAIAALSAGRTRLTIAHRLRTVEAADRVLVLAGGRLAEEGTPAELKARGGVFAAMSATLDGGGAA</sequence>
<dbReference type="InterPro" id="IPR003593">
    <property type="entry name" value="AAA+_ATPase"/>
</dbReference>
<dbReference type="InterPro" id="IPR027417">
    <property type="entry name" value="P-loop_NTPase"/>
</dbReference>
<dbReference type="Gene3D" id="1.20.1560.10">
    <property type="entry name" value="ABC transporter type 1, transmembrane domain"/>
    <property type="match status" value="1"/>
</dbReference>
<dbReference type="RefSeq" id="WP_288197774.1">
    <property type="nucleotide sequence ID" value="NZ_LT608334.1"/>
</dbReference>
<keyword evidence="5 10" id="KW-0812">Transmembrane</keyword>
<gene>
    <name evidence="13" type="ORF">KL86PLE_60325</name>
</gene>
<dbReference type="InterPro" id="IPR017871">
    <property type="entry name" value="ABC_transporter-like_CS"/>
</dbReference>
<evidence type="ECO:0000256" key="6">
    <source>
        <dbReference type="ARBA" id="ARBA00022741"/>
    </source>
</evidence>
<evidence type="ECO:0000256" key="10">
    <source>
        <dbReference type="SAM" id="Phobius"/>
    </source>
</evidence>
<dbReference type="Pfam" id="PF00664">
    <property type="entry name" value="ABC_membrane"/>
    <property type="match status" value="1"/>
</dbReference>
<dbReference type="AlphaFoldDB" id="A0A212LKH5"/>
<keyword evidence="6" id="KW-0547">Nucleotide-binding</keyword>
<dbReference type="GO" id="GO:0042883">
    <property type="term" value="P:cysteine transport"/>
    <property type="evidence" value="ECO:0007669"/>
    <property type="project" value="InterPro"/>
</dbReference>
<evidence type="ECO:0000259" key="12">
    <source>
        <dbReference type="PROSITE" id="PS50929"/>
    </source>
</evidence>
<dbReference type="EMBL" id="FMJD01000010">
    <property type="protein sequence ID" value="SCM78010.1"/>
    <property type="molecule type" value="Genomic_DNA"/>
</dbReference>
<feature type="transmembrane region" description="Helical" evidence="10">
    <location>
        <begin position="20"/>
        <end position="41"/>
    </location>
</feature>
<evidence type="ECO:0000313" key="13">
    <source>
        <dbReference type="EMBL" id="SCM78010.1"/>
    </source>
</evidence>
<accession>A0A212LKH5</accession>
<dbReference type="SUPFAM" id="SSF52540">
    <property type="entry name" value="P-loop containing nucleoside triphosphate hydrolases"/>
    <property type="match status" value="1"/>
</dbReference>
<evidence type="ECO:0000256" key="8">
    <source>
        <dbReference type="ARBA" id="ARBA00022989"/>
    </source>
</evidence>
<feature type="domain" description="ABC transmembrane type-1" evidence="12">
    <location>
        <begin position="20"/>
        <end position="296"/>
    </location>
</feature>
<feature type="transmembrane region" description="Helical" evidence="10">
    <location>
        <begin position="237"/>
        <end position="262"/>
    </location>
</feature>
<evidence type="ECO:0000256" key="2">
    <source>
        <dbReference type="ARBA" id="ARBA00005417"/>
    </source>
</evidence>
<dbReference type="PROSITE" id="PS00211">
    <property type="entry name" value="ABC_TRANSPORTER_1"/>
    <property type="match status" value="1"/>
</dbReference>
<dbReference type="FunFam" id="3.40.50.300:FF:000299">
    <property type="entry name" value="ABC transporter ATP-binding protein/permease"/>
    <property type="match status" value="1"/>
</dbReference>
<dbReference type="InterPro" id="IPR003439">
    <property type="entry name" value="ABC_transporter-like_ATP-bd"/>
</dbReference>
<dbReference type="GO" id="GO:0005886">
    <property type="term" value="C:plasma membrane"/>
    <property type="evidence" value="ECO:0007669"/>
    <property type="project" value="UniProtKB-SubCell"/>
</dbReference>
<reference evidence="13" key="1">
    <citation type="submission" date="2016-08" db="EMBL/GenBank/DDBJ databases">
        <authorList>
            <person name="Seilhamer J.J."/>
        </authorList>
    </citation>
    <scope>NUCLEOTIDE SEQUENCE</scope>
    <source>
        <strain evidence="13">86</strain>
    </source>
</reference>
<evidence type="ECO:0000256" key="4">
    <source>
        <dbReference type="ARBA" id="ARBA00022475"/>
    </source>
</evidence>
<evidence type="ECO:0000256" key="3">
    <source>
        <dbReference type="ARBA" id="ARBA00022448"/>
    </source>
</evidence>
<feature type="transmembrane region" description="Helical" evidence="10">
    <location>
        <begin position="161"/>
        <end position="179"/>
    </location>
</feature>
<dbReference type="Gene3D" id="3.40.50.300">
    <property type="entry name" value="P-loop containing nucleotide triphosphate hydrolases"/>
    <property type="match status" value="1"/>
</dbReference>
<evidence type="ECO:0000256" key="5">
    <source>
        <dbReference type="ARBA" id="ARBA00022692"/>
    </source>
</evidence>
<dbReference type="GO" id="GO:0016887">
    <property type="term" value="F:ATP hydrolysis activity"/>
    <property type="evidence" value="ECO:0007669"/>
    <property type="project" value="InterPro"/>
</dbReference>
<keyword evidence="3" id="KW-0813">Transport</keyword>
<organism evidence="13">
    <name type="scientific">uncultured Pleomorphomonas sp</name>
    <dbReference type="NCBI Taxonomy" id="442121"/>
    <lineage>
        <taxon>Bacteria</taxon>
        <taxon>Pseudomonadati</taxon>
        <taxon>Pseudomonadota</taxon>
        <taxon>Alphaproteobacteria</taxon>
        <taxon>Hyphomicrobiales</taxon>
        <taxon>Pleomorphomonadaceae</taxon>
        <taxon>Pleomorphomonas</taxon>
        <taxon>environmental samples</taxon>
    </lineage>
</organism>
<feature type="domain" description="ABC transporter" evidence="11">
    <location>
        <begin position="336"/>
        <end position="566"/>
    </location>
</feature>
<dbReference type="InterPro" id="IPR014216">
    <property type="entry name" value="ABC_transptr_CydD"/>
</dbReference>
<keyword evidence="4" id="KW-1003">Cell membrane</keyword>
<feature type="transmembrane region" description="Helical" evidence="10">
    <location>
        <begin position="268"/>
        <end position="291"/>
    </location>
</feature>
<keyword evidence="9 10" id="KW-0472">Membrane</keyword>
<feature type="transmembrane region" description="Helical" evidence="10">
    <location>
        <begin position="53"/>
        <end position="74"/>
    </location>
</feature>
<feature type="transmembrane region" description="Helical" evidence="10">
    <location>
        <begin position="135"/>
        <end position="154"/>
    </location>
</feature>
<dbReference type="NCBIfam" id="TIGR02857">
    <property type="entry name" value="CydD"/>
    <property type="match status" value="1"/>
</dbReference>
<dbReference type="InterPro" id="IPR011527">
    <property type="entry name" value="ABC1_TM_dom"/>
</dbReference>
<proteinExistence type="inferred from homology"/>
<dbReference type="PROSITE" id="PS50929">
    <property type="entry name" value="ABC_TM1F"/>
    <property type="match status" value="1"/>
</dbReference>
<dbReference type="InterPro" id="IPR036640">
    <property type="entry name" value="ABC1_TM_sf"/>
</dbReference>